<dbReference type="PANTHER" id="PTHR10783:SF46">
    <property type="entry name" value="PROTEIN ERD1 HOMOLOG 2"/>
    <property type="match status" value="1"/>
</dbReference>
<name>A0A0D2WLP8_CAPO3</name>
<evidence type="ECO:0000313" key="7">
    <source>
        <dbReference type="EMBL" id="KJE91535.1"/>
    </source>
</evidence>
<feature type="transmembrane region" description="Helical" evidence="5">
    <location>
        <begin position="195"/>
        <end position="215"/>
    </location>
</feature>
<dbReference type="Pfam" id="PF03124">
    <property type="entry name" value="EXS"/>
    <property type="match status" value="2"/>
</dbReference>
<evidence type="ECO:0000313" key="8">
    <source>
        <dbReference type="Proteomes" id="UP000008743"/>
    </source>
</evidence>
<protein>
    <submittedName>
        <fullName evidence="7">EXS family protein</fullName>
    </submittedName>
</protein>
<proteinExistence type="predicted"/>
<evidence type="ECO:0000256" key="4">
    <source>
        <dbReference type="ARBA" id="ARBA00023136"/>
    </source>
</evidence>
<dbReference type="Proteomes" id="UP000008743">
    <property type="component" value="Unassembled WGS sequence"/>
</dbReference>
<dbReference type="eggNOG" id="KOG1162">
    <property type="taxonomic scope" value="Eukaryota"/>
</dbReference>
<evidence type="ECO:0000256" key="1">
    <source>
        <dbReference type="ARBA" id="ARBA00004141"/>
    </source>
</evidence>
<dbReference type="InterPro" id="IPR004342">
    <property type="entry name" value="EXS_C"/>
</dbReference>
<dbReference type="FunCoup" id="A0A0D2WLP8">
    <property type="interactions" value="235"/>
</dbReference>
<dbReference type="PROSITE" id="PS51380">
    <property type="entry name" value="EXS"/>
    <property type="match status" value="1"/>
</dbReference>
<keyword evidence="3 5" id="KW-1133">Transmembrane helix</keyword>
<keyword evidence="4 5" id="KW-0472">Membrane</keyword>
<dbReference type="InParanoid" id="A0A0D2WLP8"/>
<evidence type="ECO:0000256" key="3">
    <source>
        <dbReference type="ARBA" id="ARBA00022989"/>
    </source>
</evidence>
<organism evidence="7 8">
    <name type="scientific">Capsaspora owczarzaki (strain ATCC 30864)</name>
    <dbReference type="NCBI Taxonomy" id="595528"/>
    <lineage>
        <taxon>Eukaryota</taxon>
        <taxon>Filasterea</taxon>
        <taxon>Capsaspora</taxon>
    </lineage>
</organism>
<feature type="transmembrane region" description="Helical" evidence="5">
    <location>
        <begin position="156"/>
        <end position="175"/>
    </location>
</feature>
<keyword evidence="8" id="KW-1185">Reference proteome</keyword>
<dbReference type="AlphaFoldDB" id="A0A0D2WLP8"/>
<evidence type="ECO:0000259" key="6">
    <source>
        <dbReference type="PROSITE" id="PS51380"/>
    </source>
</evidence>
<feature type="domain" description="EXS" evidence="6">
    <location>
        <begin position="278"/>
        <end position="474"/>
    </location>
</feature>
<sequence length="474" mass="51865">MSGIADPPSAPVSVMLSTPVFFRAPGVMILFLFLWGINLSVFKALRINYHGALNMVPEDLLEPRQIFQAVGVLGSLLAVCITGYLWSGADAVFIPEAYPVIFYAAALLILLSPFDRFFHRQRMAAWGILRRVFAARVPIAFTEVLVADGLTSLAKAFGDMEVTICIISTVVAVAWSGGDPDHVHTHNLEEDAYNALPGCIHSFFIPIIISVPFVVRLRQCLAARQHYLSIGASSSSTSAASAGYSNPGVVAGTPLVQGHDPATPLSASAFVSVSPLASLTAAPSGPAAAAASHRIAFDAIPLFGPWLNSLPHDAAVQTLNATKYLSALPVIWLSAMKRNYPGSEWLPFYRMLWLLAVSINSLYGFVWDIRMDWGLLQSSAANGPLLRPHTLYPAGAYYAALALNLALRVTWSLKLSSHLHLTGEWYIFMFEMLEVFRRFIWIFFRVEWECVRRGDGIATVRKPSLKADLDDAQK</sequence>
<dbReference type="OrthoDB" id="2159384at2759"/>
<accession>A0A0D2WLP8</accession>
<dbReference type="GO" id="GO:0005737">
    <property type="term" value="C:cytoplasm"/>
    <property type="evidence" value="ECO:0007669"/>
    <property type="project" value="TreeGrafter"/>
</dbReference>
<feature type="transmembrane region" description="Helical" evidence="5">
    <location>
        <begin position="66"/>
        <end position="85"/>
    </location>
</feature>
<dbReference type="EMBL" id="KE346362">
    <property type="protein sequence ID" value="KJE91535.1"/>
    <property type="molecule type" value="Genomic_DNA"/>
</dbReference>
<dbReference type="STRING" id="595528.A0A0D2WLP8"/>
<keyword evidence="2 5" id="KW-0812">Transmembrane</keyword>
<feature type="transmembrane region" description="Helical" evidence="5">
    <location>
        <begin position="346"/>
        <end position="366"/>
    </location>
</feature>
<evidence type="ECO:0000256" key="2">
    <source>
        <dbReference type="ARBA" id="ARBA00022692"/>
    </source>
</evidence>
<comment type="subcellular location">
    <subcellularLocation>
        <location evidence="1">Membrane</location>
        <topology evidence="1">Multi-pass membrane protein</topology>
    </subcellularLocation>
</comment>
<dbReference type="PhylomeDB" id="A0A0D2WLP8"/>
<dbReference type="RefSeq" id="XP_004349413.2">
    <property type="nucleotide sequence ID" value="XM_004349363.2"/>
</dbReference>
<feature type="transmembrane region" description="Helical" evidence="5">
    <location>
        <begin position="20"/>
        <end position="45"/>
    </location>
</feature>
<dbReference type="GO" id="GO:0016020">
    <property type="term" value="C:membrane"/>
    <property type="evidence" value="ECO:0007669"/>
    <property type="project" value="UniProtKB-SubCell"/>
</dbReference>
<reference evidence="8" key="1">
    <citation type="submission" date="2011-02" db="EMBL/GenBank/DDBJ databases">
        <title>The Genome Sequence of Capsaspora owczarzaki ATCC 30864.</title>
        <authorList>
            <person name="Russ C."/>
            <person name="Cuomo C."/>
            <person name="Burger G."/>
            <person name="Gray M.W."/>
            <person name="Holland P.W.H."/>
            <person name="King N."/>
            <person name="Lang F.B.F."/>
            <person name="Roger A.J."/>
            <person name="Ruiz-Trillo I."/>
            <person name="Young S.K."/>
            <person name="Zeng Q."/>
            <person name="Gargeya S."/>
            <person name="Alvarado L."/>
            <person name="Berlin A."/>
            <person name="Chapman S.B."/>
            <person name="Chen Z."/>
            <person name="Freedman E."/>
            <person name="Gellesch M."/>
            <person name="Goldberg J."/>
            <person name="Griggs A."/>
            <person name="Gujja S."/>
            <person name="Heilman E."/>
            <person name="Heiman D."/>
            <person name="Howarth C."/>
            <person name="Mehta T."/>
            <person name="Neiman D."/>
            <person name="Pearson M."/>
            <person name="Roberts A."/>
            <person name="Saif S."/>
            <person name="Shea T."/>
            <person name="Shenoy N."/>
            <person name="Sisk P."/>
            <person name="Stolte C."/>
            <person name="Sykes S."/>
            <person name="White J."/>
            <person name="Yandava C."/>
            <person name="Haas B."/>
            <person name="Nusbaum C."/>
            <person name="Birren B."/>
        </authorList>
    </citation>
    <scope>NUCLEOTIDE SEQUENCE</scope>
    <source>
        <strain evidence="8">ATCC 30864</strain>
    </source>
</reference>
<dbReference type="PANTHER" id="PTHR10783">
    <property type="entry name" value="XENOTROPIC AND POLYTROPIC RETROVIRUS RECEPTOR 1-RELATED"/>
    <property type="match status" value="1"/>
</dbReference>
<gene>
    <name evidence="7" type="ORF">CAOG_002663</name>
</gene>
<evidence type="ECO:0000256" key="5">
    <source>
        <dbReference type="SAM" id="Phobius"/>
    </source>
</evidence>
<feature type="transmembrane region" description="Helical" evidence="5">
    <location>
        <begin position="97"/>
        <end position="114"/>
    </location>
</feature>